<dbReference type="AlphaFoldDB" id="A0A067SMW7"/>
<evidence type="ECO:0000313" key="1">
    <source>
        <dbReference type="EMBL" id="KDR68113.1"/>
    </source>
</evidence>
<organism evidence="1 2">
    <name type="scientific">Galerina marginata (strain CBS 339.88)</name>
    <dbReference type="NCBI Taxonomy" id="685588"/>
    <lineage>
        <taxon>Eukaryota</taxon>
        <taxon>Fungi</taxon>
        <taxon>Dikarya</taxon>
        <taxon>Basidiomycota</taxon>
        <taxon>Agaricomycotina</taxon>
        <taxon>Agaricomycetes</taxon>
        <taxon>Agaricomycetidae</taxon>
        <taxon>Agaricales</taxon>
        <taxon>Agaricineae</taxon>
        <taxon>Strophariaceae</taxon>
        <taxon>Galerina</taxon>
    </lineage>
</organism>
<reference evidence="2" key="1">
    <citation type="journal article" date="2014" name="Proc. Natl. Acad. Sci. U.S.A.">
        <title>Extensive sampling of basidiomycete genomes demonstrates inadequacy of the white-rot/brown-rot paradigm for wood decay fungi.</title>
        <authorList>
            <person name="Riley R."/>
            <person name="Salamov A.A."/>
            <person name="Brown D.W."/>
            <person name="Nagy L.G."/>
            <person name="Floudas D."/>
            <person name="Held B.W."/>
            <person name="Levasseur A."/>
            <person name="Lombard V."/>
            <person name="Morin E."/>
            <person name="Otillar R."/>
            <person name="Lindquist E.A."/>
            <person name="Sun H."/>
            <person name="LaButti K.M."/>
            <person name="Schmutz J."/>
            <person name="Jabbour D."/>
            <person name="Luo H."/>
            <person name="Baker S.E."/>
            <person name="Pisabarro A.G."/>
            <person name="Walton J.D."/>
            <person name="Blanchette R.A."/>
            <person name="Henrissat B."/>
            <person name="Martin F."/>
            <person name="Cullen D."/>
            <person name="Hibbett D.S."/>
            <person name="Grigoriev I.V."/>
        </authorList>
    </citation>
    <scope>NUCLEOTIDE SEQUENCE [LARGE SCALE GENOMIC DNA]</scope>
    <source>
        <strain evidence="2">CBS 339.88</strain>
    </source>
</reference>
<accession>A0A067SMW7</accession>
<proteinExistence type="predicted"/>
<dbReference type="HOGENOM" id="CLU_2184181_0_0_1"/>
<dbReference type="EMBL" id="KL142410">
    <property type="protein sequence ID" value="KDR68113.1"/>
    <property type="molecule type" value="Genomic_DNA"/>
</dbReference>
<keyword evidence="2" id="KW-1185">Reference proteome</keyword>
<name>A0A067SMW7_GALM3</name>
<dbReference type="Proteomes" id="UP000027222">
    <property type="component" value="Unassembled WGS sequence"/>
</dbReference>
<sequence>MVLSVSSCIPDLQSSYLQDYRSIRNASGACLDVSNIPINSRILARALVFGEWLKGADTQRRFPPIARYHRAPNQNVVLHSTFLDAGVTIIVVLYGYSSASAVQTAAACI</sequence>
<gene>
    <name evidence="1" type="ORF">GALMADRAFT_161204</name>
</gene>
<protein>
    <submittedName>
        <fullName evidence="1">Uncharacterized protein</fullName>
    </submittedName>
</protein>
<evidence type="ECO:0000313" key="2">
    <source>
        <dbReference type="Proteomes" id="UP000027222"/>
    </source>
</evidence>